<evidence type="ECO:0000313" key="5">
    <source>
        <dbReference type="EMBL" id="TYS47831.1"/>
    </source>
</evidence>
<dbReference type="EC" id="3.5.2.9" evidence="5"/>
<dbReference type="SMART" id="SM00796">
    <property type="entry name" value="AHS1"/>
    <property type="match status" value="1"/>
</dbReference>
<dbReference type="Proteomes" id="UP000322139">
    <property type="component" value="Unassembled WGS sequence"/>
</dbReference>
<feature type="domain" description="Carboxyltransferase" evidence="4">
    <location>
        <begin position="3"/>
        <end position="208"/>
    </location>
</feature>
<evidence type="ECO:0000259" key="4">
    <source>
        <dbReference type="SMART" id="SM00796"/>
    </source>
</evidence>
<dbReference type="PANTHER" id="PTHR34698:SF2">
    <property type="entry name" value="5-OXOPROLINASE SUBUNIT B"/>
    <property type="match status" value="1"/>
</dbReference>
<dbReference type="EMBL" id="VTER01000006">
    <property type="protein sequence ID" value="TYS47831.1"/>
    <property type="molecule type" value="Genomic_DNA"/>
</dbReference>
<keyword evidence="3" id="KW-0067">ATP-binding</keyword>
<dbReference type="SUPFAM" id="SSF50891">
    <property type="entry name" value="Cyclophilin-like"/>
    <property type="match status" value="1"/>
</dbReference>
<dbReference type="Gene3D" id="3.30.1360.40">
    <property type="match status" value="1"/>
</dbReference>
<dbReference type="PANTHER" id="PTHR34698">
    <property type="entry name" value="5-OXOPROLINASE SUBUNIT B"/>
    <property type="match status" value="1"/>
</dbReference>
<evidence type="ECO:0000313" key="6">
    <source>
        <dbReference type="Proteomes" id="UP000322139"/>
    </source>
</evidence>
<dbReference type="RefSeq" id="WP_148975157.1">
    <property type="nucleotide sequence ID" value="NZ_JBNIKU010000008.1"/>
</dbReference>
<dbReference type="InterPro" id="IPR029000">
    <property type="entry name" value="Cyclophilin-like_dom_sf"/>
</dbReference>
<dbReference type="InterPro" id="IPR010016">
    <property type="entry name" value="PxpB"/>
</dbReference>
<dbReference type="Gene3D" id="2.40.100.10">
    <property type="entry name" value="Cyclophilin-like"/>
    <property type="match status" value="1"/>
</dbReference>
<dbReference type="NCBIfam" id="TIGR00370">
    <property type="entry name" value="5-oxoprolinase subunit PxpB"/>
    <property type="match status" value="1"/>
</dbReference>
<protein>
    <submittedName>
        <fullName evidence="5">5-oxoprolinase subunit PxpB</fullName>
        <ecNumber evidence="5">3.5.2.9</ecNumber>
    </submittedName>
</protein>
<keyword evidence="2 5" id="KW-0378">Hydrolase</keyword>
<name>A0A5D4RBY2_9BACI</name>
<dbReference type="SUPFAM" id="SSF160467">
    <property type="entry name" value="PH0987 N-terminal domain-like"/>
    <property type="match status" value="1"/>
</dbReference>
<proteinExistence type="predicted"/>
<reference evidence="5 6" key="1">
    <citation type="submission" date="2019-08" db="EMBL/GenBank/DDBJ databases">
        <title>Bacillus genomes from the desert of Cuatro Cienegas, Coahuila.</title>
        <authorList>
            <person name="Olmedo-Alvarez G."/>
        </authorList>
    </citation>
    <scope>NUCLEOTIDE SEQUENCE [LARGE SCALE GENOMIC DNA]</scope>
    <source>
        <strain evidence="5 6">CH446_14T</strain>
    </source>
</reference>
<gene>
    <name evidence="5" type="primary">pxpB</name>
    <name evidence="5" type="ORF">FZD51_12940</name>
</gene>
<keyword evidence="1" id="KW-0547">Nucleotide-binding</keyword>
<dbReference type="Pfam" id="PF02682">
    <property type="entry name" value="CT_C_D"/>
    <property type="match status" value="1"/>
</dbReference>
<dbReference type="GO" id="GO:0017168">
    <property type="term" value="F:5-oxoprolinase (ATP-hydrolyzing) activity"/>
    <property type="evidence" value="ECO:0007669"/>
    <property type="project" value="UniProtKB-EC"/>
</dbReference>
<sequence>MHYHTYAAGDSCIILEFGSSIDPGSNQKVRKAASLLSKKPFRGMIECVPAFHTLAVHYDPYAVGTLSPFEAASSLIAEMLAEKIQLDVQSPRLLDIPVCYEGAHAPDLAFVARSNGLSEKEVIEIHSNRDYEIYFLGFSPGFPFLGGMDQRIAAPRKTSPRLKIPSGSVGIAGSQTGIYPSETPGGWQIIGRTPLTLFDPEREEPSYLKPGDRLRFIPVTEAEFQSGGGSLWE</sequence>
<accession>A0A5D4RBY2</accession>
<dbReference type="AlphaFoldDB" id="A0A5D4RBY2"/>
<comment type="caution">
    <text evidence="5">The sequence shown here is derived from an EMBL/GenBank/DDBJ whole genome shotgun (WGS) entry which is preliminary data.</text>
</comment>
<evidence type="ECO:0000256" key="3">
    <source>
        <dbReference type="ARBA" id="ARBA00022840"/>
    </source>
</evidence>
<organism evidence="5 6">
    <name type="scientific">Bacillus infantis</name>
    <dbReference type="NCBI Taxonomy" id="324767"/>
    <lineage>
        <taxon>Bacteria</taxon>
        <taxon>Bacillati</taxon>
        <taxon>Bacillota</taxon>
        <taxon>Bacilli</taxon>
        <taxon>Bacillales</taxon>
        <taxon>Bacillaceae</taxon>
        <taxon>Bacillus</taxon>
    </lineage>
</organism>
<dbReference type="GO" id="GO:0005524">
    <property type="term" value="F:ATP binding"/>
    <property type="evidence" value="ECO:0007669"/>
    <property type="project" value="UniProtKB-KW"/>
</dbReference>
<evidence type="ECO:0000256" key="2">
    <source>
        <dbReference type="ARBA" id="ARBA00022801"/>
    </source>
</evidence>
<dbReference type="InterPro" id="IPR003833">
    <property type="entry name" value="CT_C_D"/>
</dbReference>
<evidence type="ECO:0000256" key="1">
    <source>
        <dbReference type="ARBA" id="ARBA00022741"/>
    </source>
</evidence>